<comment type="caution">
    <text evidence="2">The sequence shown here is derived from an EMBL/GenBank/DDBJ whole genome shotgun (WGS) entry which is preliminary data.</text>
</comment>
<reference evidence="2 3" key="1">
    <citation type="submission" date="2019-03" db="EMBL/GenBank/DDBJ databases">
        <title>Genomic Encyclopedia of Type Strains, Phase IV (KMG-IV): sequencing the most valuable type-strain genomes for metagenomic binning, comparative biology and taxonomic classification.</title>
        <authorList>
            <person name="Goeker M."/>
        </authorList>
    </citation>
    <scope>NUCLEOTIDE SEQUENCE [LARGE SCALE GENOMIC DNA]</scope>
    <source>
        <strain evidence="2 3">DSM 20467</strain>
    </source>
</reference>
<name>A0A4R3K2G3_9FIRM</name>
<protein>
    <submittedName>
        <fullName evidence="2">Uncharacterized protein</fullName>
    </submittedName>
</protein>
<gene>
    <name evidence="2" type="ORF">EDC37_1227</name>
</gene>
<proteinExistence type="predicted"/>
<sequence>MKKYLIGILIGLITSSLGIFVYQNFIIQILTYADLEIITKLLTGVAPFIAAFGAYYMWQTNRDYKNDHYEKIIDKRLNAYEKLCTFIGELDVEKRMLIHGKDTKLDDGKPYLQCFDTNEELHISLKTCLSLNKYRYWFSNTVKMHLDNINKIIAECCTDLNAPTGSAFRSKYIDKDSNSLDSISVGCSCFENMHKEIHLINIVISNDYKRIDDVKLFLDNVSSKPENDRSE</sequence>
<evidence type="ECO:0000313" key="3">
    <source>
        <dbReference type="Proteomes" id="UP000295188"/>
    </source>
</evidence>
<evidence type="ECO:0000313" key="2">
    <source>
        <dbReference type="EMBL" id="TCS76436.1"/>
    </source>
</evidence>
<organism evidence="2 3">
    <name type="scientific">Pectinatus cerevisiiphilus</name>
    <dbReference type="NCBI Taxonomy" id="86956"/>
    <lineage>
        <taxon>Bacteria</taxon>
        <taxon>Bacillati</taxon>
        <taxon>Bacillota</taxon>
        <taxon>Negativicutes</taxon>
        <taxon>Selenomonadales</taxon>
        <taxon>Selenomonadaceae</taxon>
        <taxon>Pectinatus</taxon>
    </lineage>
</organism>
<accession>A0A4R3K2G3</accession>
<feature type="transmembrane region" description="Helical" evidence="1">
    <location>
        <begin position="6"/>
        <end position="25"/>
    </location>
</feature>
<keyword evidence="3" id="KW-1185">Reference proteome</keyword>
<feature type="transmembrane region" description="Helical" evidence="1">
    <location>
        <begin position="37"/>
        <end position="58"/>
    </location>
</feature>
<evidence type="ECO:0000256" key="1">
    <source>
        <dbReference type="SAM" id="Phobius"/>
    </source>
</evidence>
<dbReference type="Proteomes" id="UP000295188">
    <property type="component" value="Unassembled WGS sequence"/>
</dbReference>
<dbReference type="EMBL" id="SMAA01000022">
    <property type="protein sequence ID" value="TCS76436.1"/>
    <property type="molecule type" value="Genomic_DNA"/>
</dbReference>
<keyword evidence="1" id="KW-1133">Transmembrane helix</keyword>
<keyword evidence="1" id="KW-0472">Membrane</keyword>
<dbReference type="RefSeq" id="WP_132551359.1">
    <property type="nucleotide sequence ID" value="NZ_SMAA01000022.1"/>
</dbReference>
<keyword evidence="1" id="KW-0812">Transmembrane</keyword>
<dbReference type="AlphaFoldDB" id="A0A4R3K2G3"/>